<gene>
    <name evidence="5" type="ORF">RFI_22932</name>
</gene>
<dbReference type="InterPro" id="IPR002423">
    <property type="entry name" value="Cpn60/GroEL/TCP-1"/>
</dbReference>
<dbReference type="GO" id="GO:0005524">
    <property type="term" value="F:ATP binding"/>
    <property type="evidence" value="ECO:0007669"/>
    <property type="project" value="UniProtKB-KW"/>
</dbReference>
<keyword evidence="3" id="KW-0067">ATP-binding</keyword>
<dbReference type="SUPFAM" id="SSF48592">
    <property type="entry name" value="GroEL equatorial domain-like"/>
    <property type="match status" value="1"/>
</dbReference>
<dbReference type="OMA" id="ARHTHLI"/>
<dbReference type="GO" id="GO:0051082">
    <property type="term" value="F:unfolded protein binding"/>
    <property type="evidence" value="ECO:0007669"/>
    <property type="project" value="InterPro"/>
</dbReference>
<dbReference type="InterPro" id="IPR017998">
    <property type="entry name" value="Chaperone_TCP-1"/>
</dbReference>
<evidence type="ECO:0000256" key="1">
    <source>
        <dbReference type="ARBA" id="ARBA00008020"/>
    </source>
</evidence>
<dbReference type="InterPro" id="IPR027413">
    <property type="entry name" value="GROEL-like_equatorial_sf"/>
</dbReference>
<keyword evidence="4" id="KW-0143">Chaperone</keyword>
<dbReference type="InterPro" id="IPR027409">
    <property type="entry name" value="GroEL-like_apical_dom_sf"/>
</dbReference>
<keyword evidence="6" id="KW-1185">Reference proteome</keyword>
<proteinExistence type="inferred from homology"/>
<evidence type="ECO:0000256" key="4">
    <source>
        <dbReference type="ARBA" id="ARBA00023186"/>
    </source>
</evidence>
<dbReference type="InterPro" id="IPR002194">
    <property type="entry name" value="Chaperonin_TCP-1_CS"/>
</dbReference>
<dbReference type="SUPFAM" id="SSF52029">
    <property type="entry name" value="GroEL apical domain-like"/>
    <property type="match status" value="1"/>
</dbReference>
<evidence type="ECO:0000313" key="6">
    <source>
        <dbReference type="Proteomes" id="UP000023152"/>
    </source>
</evidence>
<dbReference type="Pfam" id="PF00118">
    <property type="entry name" value="Cpn60_TCP1"/>
    <property type="match status" value="2"/>
</dbReference>
<organism evidence="5 6">
    <name type="scientific">Reticulomyxa filosa</name>
    <dbReference type="NCBI Taxonomy" id="46433"/>
    <lineage>
        <taxon>Eukaryota</taxon>
        <taxon>Sar</taxon>
        <taxon>Rhizaria</taxon>
        <taxon>Retaria</taxon>
        <taxon>Foraminifera</taxon>
        <taxon>Monothalamids</taxon>
        <taxon>Reticulomyxidae</taxon>
        <taxon>Reticulomyxa</taxon>
    </lineage>
</organism>
<dbReference type="GO" id="GO:0140662">
    <property type="term" value="F:ATP-dependent protein folding chaperone"/>
    <property type="evidence" value="ECO:0007669"/>
    <property type="project" value="InterPro"/>
</dbReference>
<name>X6MMY7_RETFI</name>
<comment type="similarity">
    <text evidence="1">Belongs to the TCP-1 chaperonin family.</text>
</comment>
<dbReference type="Proteomes" id="UP000023152">
    <property type="component" value="Unassembled WGS sequence"/>
</dbReference>
<dbReference type="Gene3D" id="3.50.7.10">
    <property type="entry name" value="GroEL"/>
    <property type="match status" value="1"/>
</dbReference>
<evidence type="ECO:0008006" key="7">
    <source>
        <dbReference type="Google" id="ProtNLM"/>
    </source>
</evidence>
<reference evidence="5 6" key="1">
    <citation type="journal article" date="2013" name="Curr. Biol.">
        <title>The Genome of the Foraminiferan Reticulomyxa filosa.</title>
        <authorList>
            <person name="Glockner G."/>
            <person name="Hulsmann N."/>
            <person name="Schleicher M."/>
            <person name="Noegel A.A."/>
            <person name="Eichinger L."/>
            <person name="Gallinger C."/>
            <person name="Pawlowski J."/>
            <person name="Sierra R."/>
            <person name="Euteneuer U."/>
            <person name="Pillet L."/>
            <person name="Moustafa A."/>
            <person name="Platzer M."/>
            <person name="Groth M."/>
            <person name="Szafranski K."/>
            <person name="Schliwa M."/>
        </authorList>
    </citation>
    <scope>NUCLEOTIDE SEQUENCE [LARGE SCALE GENOMIC DNA]</scope>
</reference>
<dbReference type="PROSITE" id="PS00995">
    <property type="entry name" value="TCP1_3"/>
    <property type="match status" value="1"/>
</dbReference>
<dbReference type="Gene3D" id="1.10.560.10">
    <property type="entry name" value="GroEL-like equatorial domain"/>
    <property type="match status" value="2"/>
</dbReference>
<protein>
    <recommendedName>
        <fullName evidence="7">T-complex protein 1 subunit delta</fullName>
    </recommendedName>
</protein>
<dbReference type="PROSITE" id="PS00750">
    <property type="entry name" value="TCP1_1"/>
    <property type="match status" value="1"/>
</dbReference>
<dbReference type="InterPro" id="IPR027410">
    <property type="entry name" value="TCP-1-like_intermed_sf"/>
</dbReference>
<dbReference type="OrthoDB" id="10248520at2759"/>
<keyword evidence="2" id="KW-0547">Nucleotide-binding</keyword>
<evidence type="ECO:0000256" key="3">
    <source>
        <dbReference type="ARBA" id="ARBA00022840"/>
    </source>
</evidence>
<comment type="caution">
    <text evidence="5">The sequence shown here is derived from an EMBL/GenBank/DDBJ whole genome shotgun (WGS) entry which is preliminary data.</text>
</comment>
<evidence type="ECO:0000256" key="2">
    <source>
        <dbReference type="ARBA" id="ARBA00022741"/>
    </source>
</evidence>
<dbReference type="AlphaFoldDB" id="X6MMY7"/>
<dbReference type="PANTHER" id="PTHR11353">
    <property type="entry name" value="CHAPERONIN"/>
    <property type="match status" value="1"/>
</dbReference>
<dbReference type="GO" id="GO:0016887">
    <property type="term" value="F:ATP hydrolysis activity"/>
    <property type="evidence" value="ECO:0007669"/>
    <property type="project" value="InterPro"/>
</dbReference>
<evidence type="ECO:0000313" key="5">
    <source>
        <dbReference type="EMBL" id="ETO14435.1"/>
    </source>
</evidence>
<dbReference type="SUPFAM" id="SSF54849">
    <property type="entry name" value="GroEL-intermediate domain like"/>
    <property type="match status" value="1"/>
</dbReference>
<dbReference type="EMBL" id="ASPP01020037">
    <property type="protein sequence ID" value="ETO14435.1"/>
    <property type="molecule type" value="Genomic_DNA"/>
</dbReference>
<dbReference type="Gene3D" id="3.30.260.10">
    <property type="entry name" value="TCP-1-like chaperonin intermediate domain"/>
    <property type="match status" value="1"/>
</dbReference>
<sequence>MSNTKGDIKQEKEKQKDVRLSNMLAARGVADAVRTSLGPKGMDKMITDSSGDVIITNDGYVHFVVCVEVMNERGDERFFLKATILSKMEVEHPAAKMQWQKKKKLKLVELSKSQDVEAGDGTTSVCVLAGSLLETAEFLLSRGIHPGFLADTWKLASGKAVEILRNTSVPVDLTDKDALIRAATTSLSSKVVSQYSNVLAPIAVDAVLSVIDPKTATNVDLRDIRVVTRLGETIEETKLIDGIVFKQEASKGAGGPIRIENPKIGLIQFQISPPKTDVSKFFYLFIFFKKN</sequence>
<accession>X6MMY7</accession>